<dbReference type="InterPro" id="IPR000415">
    <property type="entry name" value="Nitroreductase-like"/>
</dbReference>
<evidence type="ECO:0000313" key="3">
    <source>
        <dbReference type="EMBL" id="AZZ56742.1"/>
    </source>
</evidence>
<dbReference type="AlphaFoldDB" id="A0AAD1EN12"/>
<dbReference type="Proteomes" id="UP000283946">
    <property type="component" value="Chromosome"/>
</dbReference>
<dbReference type="NCBIfam" id="TIGR03605">
    <property type="entry name" value="antibiot_sagB"/>
    <property type="match status" value="1"/>
</dbReference>
<name>A0AAD1EN12_9MICO</name>
<dbReference type="InterPro" id="IPR052544">
    <property type="entry name" value="Bacteriocin_Proc_Enz"/>
</dbReference>
<protein>
    <submittedName>
        <fullName evidence="3">SagB/ThcOx family dehydrogenase</fullName>
    </submittedName>
</protein>
<dbReference type="InterPro" id="IPR020051">
    <property type="entry name" value="SagB-type_dehydrogenase"/>
</dbReference>
<proteinExistence type="predicted"/>
<evidence type="ECO:0000256" key="1">
    <source>
        <dbReference type="SAM" id="MobiDB-lite"/>
    </source>
</evidence>
<dbReference type="SUPFAM" id="SSF55469">
    <property type="entry name" value="FMN-dependent nitroreductase-like"/>
    <property type="match status" value="1"/>
</dbReference>
<feature type="region of interest" description="Disordered" evidence="1">
    <location>
        <begin position="371"/>
        <end position="395"/>
    </location>
</feature>
<organism evidence="3 4">
    <name type="scientific">Rathayibacter iranicus</name>
    <dbReference type="NCBI Taxonomy" id="59737"/>
    <lineage>
        <taxon>Bacteria</taxon>
        <taxon>Bacillati</taxon>
        <taxon>Actinomycetota</taxon>
        <taxon>Actinomycetes</taxon>
        <taxon>Micrococcales</taxon>
        <taxon>Microbacteriaceae</taxon>
        <taxon>Rathayibacter</taxon>
    </lineage>
</organism>
<dbReference type="CDD" id="cd02142">
    <property type="entry name" value="McbC_SagB-like_oxidoreductase"/>
    <property type="match status" value="1"/>
</dbReference>
<dbReference type="PANTHER" id="PTHR43745">
    <property type="entry name" value="NITROREDUCTASE MJ1384-RELATED"/>
    <property type="match status" value="1"/>
</dbReference>
<dbReference type="Gene3D" id="3.40.109.10">
    <property type="entry name" value="NADH Oxidase"/>
    <property type="match status" value="1"/>
</dbReference>
<dbReference type="EMBL" id="CP028130">
    <property type="protein sequence ID" value="AZZ56742.1"/>
    <property type="molecule type" value="Genomic_DNA"/>
</dbReference>
<evidence type="ECO:0000259" key="2">
    <source>
        <dbReference type="Pfam" id="PF00881"/>
    </source>
</evidence>
<gene>
    <name evidence="3" type="ORF">C7V51_13295</name>
</gene>
<dbReference type="GO" id="GO:0016491">
    <property type="term" value="F:oxidoreductase activity"/>
    <property type="evidence" value="ECO:0007669"/>
    <property type="project" value="InterPro"/>
</dbReference>
<feature type="domain" description="Nitroreductase" evidence="2">
    <location>
        <begin position="183"/>
        <end position="367"/>
    </location>
</feature>
<accession>A0AAD1EN12</accession>
<evidence type="ECO:0000313" key="4">
    <source>
        <dbReference type="Proteomes" id="UP000283946"/>
    </source>
</evidence>
<sequence length="395" mass="43546">MIARGAGNHVRPASSFLVIEAKLSLVQSSNLSVRWIDGKAVLSNLRSRNRLRVTANVLSIINRVASPVDLETLLAEYPEVARPAIQTLLEELLQLGFIESTDGFTGEACKWAAAFGPDALAFHHATLDVGFVPFRSERSSELAKQFAQDSQPARVKHYPQAKRVYLPRLLPPLLVPLDDAFSRRRTHRDFTARPVSLNDLTTVLARSFGATNFQDTGPLGTQLVKASPAGGSRHDVEAYVLAYNISELEAAIYHYNTLEHSLEFVAPLPDREYLLPIVASQPHAVDSGFSVFMTSVLTRIAYKYRHPRAYRTWMYNAGHVAQTFALAATAVNLGPFQTAAFEDSQVSELLNLDPSEEFPTYLVGAGHPVLSSSGLPRDFRPAQPSSSLTQERHDP</sequence>
<dbReference type="KEGG" id="ria:C7V51_13295"/>
<reference evidence="3 4" key="1">
    <citation type="submission" date="2018-03" db="EMBL/GenBank/DDBJ databases">
        <title>Bacteriophage NCPPB3778 and a type I-E CRISPR drive the evolution of the US Biological Select Agent, Rathayibacter toxicus.</title>
        <authorList>
            <person name="Davis E.W.II."/>
            <person name="Tabima J.F."/>
            <person name="Weisberg A.J."/>
            <person name="Dantas Lopes L."/>
            <person name="Wiseman M.S."/>
            <person name="Wiseman M.S."/>
            <person name="Pupko T."/>
            <person name="Belcher M.S."/>
            <person name="Sechler A.J."/>
            <person name="Tancos M.A."/>
            <person name="Schroeder B.K."/>
            <person name="Murray T.D."/>
            <person name="Luster D.G."/>
            <person name="Schneider W.L."/>
            <person name="Rogers E."/>
            <person name="Andreote F.D."/>
            <person name="Grunwald N.J."/>
            <person name="Putnam M.L."/>
            <person name="Chang J.H."/>
        </authorList>
    </citation>
    <scope>NUCLEOTIDE SEQUENCE [LARGE SCALE GENOMIC DNA]</scope>
    <source>
        <strain evidence="3 4">NCCPB 2253</strain>
    </source>
</reference>
<dbReference type="PANTHER" id="PTHR43745:SF2">
    <property type="entry name" value="NITROREDUCTASE MJ1384-RELATED"/>
    <property type="match status" value="1"/>
</dbReference>
<dbReference type="InterPro" id="IPR029479">
    <property type="entry name" value="Nitroreductase"/>
</dbReference>
<dbReference type="Pfam" id="PF00881">
    <property type="entry name" value="Nitroreductase"/>
    <property type="match status" value="1"/>
</dbReference>